<dbReference type="GeneID" id="63711681"/>
<dbReference type="Proteomes" id="UP000070168">
    <property type="component" value="Unassembled WGS sequence"/>
</dbReference>
<sequence length="298" mass="33170">MSDTENAGVDFKLYRYTPSLVAAIIFIVLFVLASLYHLYQVIRTRAWYFTIFVVGGASKAYLTSIVVQIIGYICRALAHDNKENIPIYSVGTIMILLAPPLYAASIYMTLGRLIMHLDAESLSLVPVKWLTAIFVTGDVIAFLMQAAGGGIMASGTLSAMTTGEHITIGGLAVQLVFFTVFIVASSIFHYRIRKSPTEKSVSRSRRMSWEFVMTGLYVASILILIRSIFRLIEYAQGNDGYLISHEVFMYVFDSTLMFLAMIAMSIFHPSKVLSGSERQRSSKRPRSDDTELASMTEA</sequence>
<keyword evidence="4 6" id="KW-0472">Membrane</keyword>
<organism evidence="7 8">
    <name type="scientific">Penicillium patulum</name>
    <name type="common">Penicillium griseofulvum</name>
    <dbReference type="NCBI Taxonomy" id="5078"/>
    <lineage>
        <taxon>Eukaryota</taxon>
        <taxon>Fungi</taxon>
        <taxon>Dikarya</taxon>
        <taxon>Ascomycota</taxon>
        <taxon>Pezizomycotina</taxon>
        <taxon>Eurotiomycetes</taxon>
        <taxon>Eurotiomycetidae</taxon>
        <taxon>Eurotiales</taxon>
        <taxon>Aspergillaceae</taxon>
        <taxon>Penicillium</taxon>
    </lineage>
</organism>
<feature type="compositionally biased region" description="Basic and acidic residues" evidence="5">
    <location>
        <begin position="277"/>
        <end position="289"/>
    </location>
</feature>
<feature type="transmembrane region" description="Helical" evidence="6">
    <location>
        <begin position="20"/>
        <end position="39"/>
    </location>
</feature>
<dbReference type="AlphaFoldDB" id="A0A135LTS7"/>
<dbReference type="Pfam" id="PF04479">
    <property type="entry name" value="RTA1"/>
    <property type="match status" value="1"/>
</dbReference>
<dbReference type="GO" id="GO:0016020">
    <property type="term" value="C:membrane"/>
    <property type="evidence" value="ECO:0007669"/>
    <property type="project" value="UniProtKB-SubCell"/>
</dbReference>
<evidence type="ECO:0000313" key="8">
    <source>
        <dbReference type="Proteomes" id="UP000070168"/>
    </source>
</evidence>
<feature type="transmembrane region" description="Helical" evidence="6">
    <location>
        <begin position="211"/>
        <end position="232"/>
    </location>
</feature>
<evidence type="ECO:0000256" key="4">
    <source>
        <dbReference type="ARBA" id="ARBA00023136"/>
    </source>
</evidence>
<evidence type="ECO:0000256" key="5">
    <source>
        <dbReference type="SAM" id="MobiDB-lite"/>
    </source>
</evidence>
<keyword evidence="8" id="KW-1185">Reference proteome</keyword>
<evidence type="ECO:0000256" key="3">
    <source>
        <dbReference type="ARBA" id="ARBA00022989"/>
    </source>
</evidence>
<protein>
    <submittedName>
        <fullName evidence="7">RTA-like protein</fullName>
    </submittedName>
</protein>
<accession>A0A135LTS7</accession>
<evidence type="ECO:0000256" key="1">
    <source>
        <dbReference type="ARBA" id="ARBA00004141"/>
    </source>
</evidence>
<comment type="caution">
    <text evidence="7">The sequence shown here is derived from an EMBL/GenBank/DDBJ whole genome shotgun (WGS) entry which is preliminary data.</text>
</comment>
<dbReference type="InterPro" id="IPR007568">
    <property type="entry name" value="RTA1"/>
</dbReference>
<feature type="region of interest" description="Disordered" evidence="5">
    <location>
        <begin position="277"/>
        <end position="298"/>
    </location>
</feature>
<feature type="transmembrane region" description="Helical" evidence="6">
    <location>
        <begin position="46"/>
        <end position="73"/>
    </location>
</feature>
<feature type="transmembrane region" description="Helical" evidence="6">
    <location>
        <begin position="247"/>
        <end position="267"/>
    </location>
</feature>
<feature type="transmembrane region" description="Helical" evidence="6">
    <location>
        <begin position="165"/>
        <end position="190"/>
    </location>
</feature>
<name>A0A135LTS7_PENPA</name>
<reference evidence="7 8" key="1">
    <citation type="journal article" date="2016" name="BMC Genomics">
        <title>Genome sequencing and secondary metabolism of the postharvest pathogen Penicillium griseofulvum.</title>
        <authorList>
            <person name="Banani H."/>
            <person name="Marcet-Houben M."/>
            <person name="Ballester A.R."/>
            <person name="Abbruscato P."/>
            <person name="Gonzalez-Candelas L."/>
            <person name="Gabaldon T."/>
            <person name="Spadaro D."/>
        </authorList>
    </citation>
    <scope>NUCLEOTIDE SEQUENCE [LARGE SCALE GENOMIC DNA]</scope>
    <source>
        <strain evidence="7 8">PG3</strain>
    </source>
</reference>
<evidence type="ECO:0000256" key="6">
    <source>
        <dbReference type="SAM" id="Phobius"/>
    </source>
</evidence>
<feature type="transmembrane region" description="Helical" evidence="6">
    <location>
        <begin position="129"/>
        <end position="153"/>
    </location>
</feature>
<dbReference type="OrthoDB" id="3358017at2759"/>
<dbReference type="OMA" id="HWREATW"/>
<dbReference type="EMBL" id="LHQR01000026">
    <property type="protein sequence ID" value="KXG52383.1"/>
    <property type="molecule type" value="Genomic_DNA"/>
</dbReference>
<gene>
    <name evidence="7" type="ORF">PGRI_086670</name>
</gene>
<evidence type="ECO:0000256" key="2">
    <source>
        <dbReference type="ARBA" id="ARBA00022692"/>
    </source>
</evidence>
<dbReference type="STRING" id="5078.A0A135LTS7"/>
<dbReference type="PANTHER" id="PTHR31465:SF1">
    <property type="entry name" value="PROTEIN RTA1-RELATED"/>
    <property type="match status" value="1"/>
</dbReference>
<proteinExistence type="predicted"/>
<keyword evidence="2 6" id="KW-0812">Transmembrane</keyword>
<keyword evidence="3 6" id="KW-1133">Transmembrane helix</keyword>
<dbReference type="RefSeq" id="XP_040650919.1">
    <property type="nucleotide sequence ID" value="XM_040796381.1"/>
</dbReference>
<evidence type="ECO:0000313" key="7">
    <source>
        <dbReference type="EMBL" id="KXG52383.1"/>
    </source>
</evidence>
<comment type="subcellular location">
    <subcellularLocation>
        <location evidence="1">Membrane</location>
        <topology evidence="1">Multi-pass membrane protein</topology>
    </subcellularLocation>
</comment>
<feature type="transmembrane region" description="Helical" evidence="6">
    <location>
        <begin position="85"/>
        <end position="108"/>
    </location>
</feature>
<dbReference type="PANTHER" id="PTHR31465">
    <property type="entry name" value="PROTEIN RTA1-RELATED"/>
    <property type="match status" value="1"/>
</dbReference>